<name>A0A2X2YJT2_9ACTO</name>
<dbReference type="AlphaFoldDB" id="A0A2X2YJT2"/>
<dbReference type="RefSeq" id="WP_013188822.1">
    <property type="nucleotide sequence ID" value="NZ_CP068112.1"/>
</dbReference>
<dbReference type="Proteomes" id="UP000250245">
    <property type="component" value="Unassembled WGS sequence"/>
</dbReference>
<evidence type="ECO:0000313" key="2">
    <source>
        <dbReference type="Proteomes" id="UP000250245"/>
    </source>
</evidence>
<reference evidence="1 2" key="1">
    <citation type="submission" date="2018-06" db="EMBL/GenBank/DDBJ databases">
        <authorList>
            <consortium name="Pathogen Informatics"/>
            <person name="Doyle S."/>
        </authorList>
    </citation>
    <scope>NUCLEOTIDE SEQUENCE [LARGE SCALE GENOMIC DNA]</scope>
    <source>
        <strain evidence="1 2">NCTC11820</strain>
    </source>
</reference>
<dbReference type="GeneID" id="55564708"/>
<dbReference type="EMBL" id="UASJ01000001">
    <property type="protein sequence ID" value="SQB63371.1"/>
    <property type="molecule type" value="Genomic_DNA"/>
</dbReference>
<sequence>MAMTNWAFPSLETKPGAWRRYWVVLVAFPDLFREVFADSTLEAFCLGMVDDPLSRKLFVSYMRSHARKERHALKALQNGTDVRDIPGATPVIQQFKTRFEELRRENVQGVSEQKLPLLVERLSTAACDYTFCENLQPRIADRVIGPSGRKIADALAQQWLDYPQLKYLNQRFHPRAQHLRFDSLDAVTFRQPSVPSAVQRTAGQLPRYVEAHGGTNPQTFPYISSFIGPVPPIPDPTSGLRFPQAPLRQFACTRDLFDPTWAGSPEQARELPFRFEEIPPLSFDRVYQVNTLQDWRELVRRYPLEFTNPDVRQEFQRLSGKDALFLGVDWDRVRRDYDVVFFGFRAVLDGADVGVDLEASELGEVAQSCTGTRLTALMYRVVPGSTYWLNL</sequence>
<accession>A0A2X2YJT2</accession>
<organism evidence="1 2">
    <name type="scientific">Mobiluncus curtisii</name>
    <dbReference type="NCBI Taxonomy" id="2051"/>
    <lineage>
        <taxon>Bacteria</taxon>
        <taxon>Bacillati</taxon>
        <taxon>Actinomycetota</taxon>
        <taxon>Actinomycetes</taxon>
        <taxon>Actinomycetales</taxon>
        <taxon>Actinomycetaceae</taxon>
        <taxon>Mobiluncus</taxon>
    </lineage>
</organism>
<protein>
    <submittedName>
        <fullName evidence="1">Uncharacterized protein</fullName>
    </submittedName>
</protein>
<evidence type="ECO:0000313" key="1">
    <source>
        <dbReference type="EMBL" id="SQB63371.1"/>
    </source>
</evidence>
<gene>
    <name evidence="1" type="ORF">NCTC11820_00140</name>
</gene>
<proteinExistence type="predicted"/>